<dbReference type="WBParaSite" id="MhA1_Contig880.frz3.gene1">
    <property type="protein sequence ID" value="MhA1_Contig880.frz3.gene1"/>
    <property type="gene ID" value="MhA1_Contig880.frz3.gene1"/>
</dbReference>
<protein>
    <submittedName>
        <fullName evidence="3">Uncharacterized protein</fullName>
    </submittedName>
</protein>
<sequence length="136" mass="15836">MSFSSTPSLSQLLLTNNCKTTTTINNNNLFLTQQNNLKDEQIFSSKFQNFNNNFNFYKQKNKKTKINHLITKKTIQKKKTITSVERRNARERNRALLEMTNPDYIYAPEYFKDPTPPPPPTTPSTTKITTEKPLFV</sequence>
<dbReference type="AlphaFoldDB" id="A0A1I8C1D0"/>
<evidence type="ECO:0000256" key="1">
    <source>
        <dbReference type="SAM" id="MobiDB-lite"/>
    </source>
</evidence>
<accession>A0A1I8C1D0</accession>
<proteinExistence type="predicted"/>
<name>A0A1I8C1D0_MELHA</name>
<evidence type="ECO:0000313" key="3">
    <source>
        <dbReference type="WBParaSite" id="MhA1_Contig880.frz3.gene1"/>
    </source>
</evidence>
<reference evidence="3" key="1">
    <citation type="submission" date="2016-11" db="UniProtKB">
        <authorList>
            <consortium name="WormBaseParasite"/>
        </authorList>
    </citation>
    <scope>IDENTIFICATION</scope>
</reference>
<feature type="region of interest" description="Disordered" evidence="1">
    <location>
        <begin position="107"/>
        <end position="136"/>
    </location>
</feature>
<organism evidence="2 3">
    <name type="scientific">Meloidogyne hapla</name>
    <name type="common">Root-knot nematode worm</name>
    <dbReference type="NCBI Taxonomy" id="6305"/>
    <lineage>
        <taxon>Eukaryota</taxon>
        <taxon>Metazoa</taxon>
        <taxon>Ecdysozoa</taxon>
        <taxon>Nematoda</taxon>
        <taxon>Chromadorea</taxon>
        <taxon>Rhabditida</taxon>
        <taxon>Tylenchina</taxon>
        <taxon>Tylenchomorpha</taxon>
        <taxon>Tylenchoidea</taxon>
        <taxon>Meloidogynidae</taxon>
        <taxon>Meloidogyninae</taxon>
        <taxon>Meloidogyne</taxon>
    </lineage>
</organism>
<keyword evidence="2" id="KW-1185">Reference proteome</keyword>
<dbReference type="Proteomes" id="UP000095281">
    <property type="component" value="Unplaced"/>
</dbReference>
<evidence type="ECO:0000313" key="2">
    <source>
        <dbReference type="Proteomes" id="UP000095281"/>
    </source>
</evidence>